<evidence type="ECO:0000259" key="1">
    <source>
        <dbReference type="PROSITE" id="PS50126"/>
    </source>
</evidence>
<dbReference type="Proteomes" id="UP001153555">
    <property type="component" value="Unassembled WGS sequence"/>
</dbReference>
<dbReference type="PROSITE" id="PS50126">
    <property type="entry name" value="S1"/>
    <property type="match status" value="1"/>
</dbReference>
<name>A0A9N7NUQ9_STRHE</name>
<dbReference type="PANTHER" id="PTHR47559:SF1">
    <property type="entry name" value="OS03G0844900 PROTEIN"/>
    <property type="match status" value="1"/>
</dbReference>
<evidence type="ECO:0000313" key="3">
    <source>
        <dbReference type="Proteomes" id="UP001153555"/>
    </source>
</evidence>
<proteinExistence type="predicted"/>
<dbReference type="InterPro" id="IPR003029">
    <property type="entry name" value="S1_domain"/>
</dbReference>
<sequence length="218" mass="23731">MHLLTAPSVAGGFSFLAQFSNTDGGYENPLINLSCSLPSNKRRPASLGALKVSVSNGSSTSSVDGLYPSLHIDDPSRARRLADWKAARVYLDKGVVFAGKVEGYNAGGLLIRFYCLLGFLPARELSPCRRCKEPHKTNQEIARFLVGSIISVKISGQGYEKRVVSQDLEIWLSNAPPKGDRFTLLARAGRQVQEIQLSSSLDQDGIKRALQRVVGRSP</sequence>
<dbReference type="InterPro" id="IPR012340">
    <property type="entry name" value="NA-bd_OB-fold"/>
</dbReference>
<dbReference type="EMBL" id="CACSLK010031421">
    <property type="protein sequence ID" value="CAA0839394.1"/>
    <property type="molecule type" value="Genomic_DNA"/>
</dbReference>
<dbReference type="AlphaFoldDB" id="A0A9N7NUQ9"/>
<dbReference type="PANTHER" id="PTHR47559">
    <property type="entry name" value="OS03G0844900 PROTEIN"/>
    <property type="match status" value="1"/>
</dbReference>
<comment type="caution">
    <text evidence="2">The sequence shown here is derived from an EMBL/GenBank/DDBJ whole genome shotgun (WGS) entry which is preliminary data.</text>
</comment>
<accession>A0A9N7NUQ9</accession>
<dbReference type="GO" id="GO:0003676">
    <property type="term" value="F:nucleic acid binding"/>
    <property type="evidence" value="ECO:0007669"/>
    <property type="project" value="InterPro"/>
</dbReference>
<feature type="domain" description="S1 motif" evidence="1">
    <location>
        <begin position="94"/>
        <end position="169"/>
    </location>
</feature>
<keyword evidence="3" id="KW-1185">Reference proteome</keyword>
<dbReference type="OrthoDB" id="412781at2759"/>
<protein>
    <submittedName>
        <fullName evidence="2">Nucleic acid-binding proteins superfamily</fullName>
    </submittedName>
</protein>
<evidence type="ECO:0000313" key="2">
    <source>
        <dbReference type="EMBL" id="CAA0839394.1"/>
    </source>
</evidence>
<dbReference type="InterPro" id="IPR052757">
    <property type="entry name" value="Ribosomal_protein_S1"/>
</dbReference>
<reference evidence="2" key="1">
    <citation type="submission" date="2019-12" db="EMBL/GenBank/DDBJ databases">
        <authorList>
            <person name="Scholes J."/>
        </authorList>
    </citation>
    <scope>NUCLEOTIDE SEQUENCE</scope>
</reference>
<dbReference type="Gene3D" id="2.40.50.140">
    <property type="entry name" value="Nucleic acid-binding proteins"/>
    <property type="match status" value="1"/>
</dbReference>
<organism evidence="2 3">
    <name type="scientific">Striga hermonthica</name>
    <name type="common">Purple witchweed</name>
    <name type="synonym">Buchnera hermonthica</name>
    <dbReference type="NCBI Taxonomy" id="68872"/>
    <lineage>
        <taxon>Eukaryota</taxon>
        <taxon>Viridiplantae</taxon>
        <taxon>Streptophyta</taxon>
        <taxon>Embryophyta</taxon>
        <taxon>Tracheophyta</taxon>
        <taxon>Spermatophyta</taxon>
        <taxon>Magnoliopsida</taxon>
        <taxon>eudicotyledons</taxon>
        <taxon>Gunneridae</taxon>
        <taxon>Pentapetalae</taxon>
        <taxon>asterids</taxon>
        <taxon>lamiids</taxon>
        <taxon>Lamiales</taxon>
        <taxon>Orobanchaceae</taxon>
        <taxon>Buchnereae</taxon>
        <taxon>Striga</taxon>
    </lineage>
</organism>
<gene>
    <name evidence="2" type="ORF">SHERM_05962</name>
</gene>